<dbReference type="PANTHER" id="PTHR33074">
    <property type="entry name" value="EXPRESSED PROTEIN-RELATED"/>
    <property type="match status" value="1"/>
</dbReference>
<dbReference type="PANTHER" id="PTHR33074:SF79">
    <property type="entry name" value="EXPRESSED PROTEIN"/>
    <property type="match status" value="1"/>
</dbReference>
<feature type="region of interest" description="Disordered" evidence="1">
    <location>
        <begin position="516"/>
        <end position="548"/>
    </location>
</feature>
<dbReference type="EnsemblPlants" id="OBART12G17340.1">
    <property type="protein sequence ID" value="OBART12G17340.1"/>
    <property type="gene ID" value="OBART12G17340"/>
</dbReference>
<feature type="compositionally biased region" description="Polar residues" evidence="1">
    <location>
        <begin position="516"/>
        <end position="531"/>
    </location>
</feature>
<dbReference type="InterPro" id="IPR011676">
    <property type="entry name" value="DUF1618"/>
</dbReference>
<dbReference type="AlphaFoldDB" id="A0A0D3HW80"/>
<evidence type="ECO:0000313" key="3">
    <source>
        <dbReference type="EnsemblPlants" id="OBART12G17340.1"/>
    </source>
</evidence>
<proteinExistence type="predicted"/>
<reference evidence="3" key="1">
    <citation type="journal article" date="2009" name="Rice">
        <title>De Novo Next Generation Sequencing of Plant Genomes.</title>
        <authorList>
            <person name="Rounsley S."/>
            <person name="Marri P.R."/>
            <person name="Yu Y."/>
            <person name="He R."/>
            <person name="Sisneros N."/>
            <person name="Goicoechea J.L."/>
            <person name="Lee S.J."/>
            <person name="Angelova A."/>
            <person name="Kudrna D."/>
            <person name="Luo M."/>
            <person name="Affourtit J."/>
            <person name="Desany B."/>
            <person name="Knight J."/>
            <person name="Niazi F."/>
            <person name="Egholm M."/>
            <person name="Wing R.A."/>
        </authorList>
    </citation>
    <scope>NUCLEOTIDE SEQUENCE [LARGE SCALE GENOMIC DNA]</scope>
    <source>
        <strain evidence="3">cv. IRGC 105608</strain>
    </source>
</reference>
<sequence>MEEGRGSPEPAGAADWIVLDPYVRCSWRRRHKYEEEDITASKVGRTCTGFPVRASLRVADPPAVSRLYLHCPPQWPADLPEVRYPDVIAAHRGCILFVAAVPFEEPGFNVDGHYPLDYFIYSASPSSQPLLTRLPPCFVGGFTDPEEDELYQPYHQQRQRYMCSRDVGLLCRDGDGEDGRSLFTVAHLTSSGSKEVELCVVQSGEAEEWSITPLRVRRAMSKLGLNLGEWRTDAVLPLHDRFLCWVDYYQGILLIDVLNPGDEPHQFSFIPLPKPVRDGSTRLFSQSYCADPVRCVCVRGSSDSGFFIKLVCVTIAATADKDVYPPAFTITAWTLVSIDQKTWELDFTMEAAEFWDLCANSVGHTCALPRAVPTFSHLNLVDPGVVSFLLMEKIDDEFLFWIVELDMTNKVLRSLPTLYIQVEEEEDDDEIKKVQEVQGPSRCKAYKRVFHGEYFFPSHFTSYLRKNPIQSRLRSQMMQKAKQESVMQKKQVNVMQEIPVCNTEMTQKENQERATQLNGSKAESNNFVQNKLKQKAKQGVESQKRETKAHLSKMLAGLKIV</sequence>
<dbReference type="PaxDb" id="65489-OBART12G17340.1"/>
<dbReference type="eggNOG" id="ENOG502R3XB">
    <property type="taxonomic scope" value="Eukaryota"/>
</dbReference>
<evidence type="ECO:0000256" key="1">
    <source>
        <dbReference type="SAM" id="MobiDB-lite"/>
    </source>
</evidence>
<accession>A0A0D3HW80</accession>
<reference evidence="3" key="2">
    <citation type="submission" date="2015-03" db="UniProtKB">
        <authorList>
            <consortium name="EnsemblPlants"/>
        </authorList>
    </citation>
    <scope>IDENTIFICATION</scope>
</reference>
<name>A0A0D3HW80_9ORYZ</name>
<dbReference type="Gramene" id="OBART12G17340.1">
    <property type="protein sequence ID" value="OBART12G17340.1"/>
    <property type="gene ID" value="OBART12G17340"/>
</dbReference>
<dbReference type="Pfam" id="PF07762">
    <property type="entry name" value="DUF1618"/>
    <property type="match status" value="1"/>
</dbReference>
<organism evidence="3">
    <name type="scientific">Oryza barthii</name>
    <dbReference type="NCBI Taxonomy" id="65489"/>
    <lineage>
        <taxon>Eukaryota</taxon>
        <taxon>Viridiplantae</taxon>
        <taxon>Streptophyta</taxon>
        <taxon>Embryophyta</taxon>
        <taxon>Tracheophyta</taxon>
        <taxon>Spermatophyta</taxon>
        <taxon>Magnoliopsida</taxon>
        <taxon>Liliopsida</taxon>
        <taxon>Poales</taxon>
        <taxon>Poaceae</taxon>
        <taxon>BOP clade</taxon>
        <taxon>Oryzoideae</taxon>
        <taxon>Oryzeae</taxon>
        <taxon>Oryzinae</taxon>
        <taxon>Oryza</taxon>
    </lineage>
</organism>
<dbReference type="Proteomes" id="UP000026960">
    <property type="component" value="Chromosome 12"/>
</dbReference>
<evidence type="ECO:0000259" key="2">
    <source>
        <dbReference type="Pfam" id="PF07762"/>
    </source>
</evidence>
<evidence type="ECO:0000313" key="4">
    <source>
        <dbReference type="Proteomes" id="UP000026960"/>
    </source>
</evidence>
<feature type="domain" description="DUF1618" evidence="2">
    <location>
        <begin position="245"/>
        <end position="386"/>
    </location>
</feature>
<protein>
    <recommendedName>
        <fullName evidence="2">DUF1618 domain-containing protein</fullName>
    </recommendedName>
</protein>
<keyword evidence="4" id="KW-1185">Reference proteome</keyword>